<accession>A0A1Q9DXZ2</accession>
<organism evidence="2 3">
    <name type="scientific">Symbiodinium microadriaticum</name>
    <name type="common">Dinoflagellate</name>
    <name type="synonym">Zooxanthella microadriatica</name>
    <dbReference type="NCBI Taxonomy" id="2951"/>
    <lineage>
        <taxon>Eukaryota</taxon>
        <taxon>Sar</taxon>
        <taxon>Alveolata</taxon>
        <taxon>Dinophyceae</taxon>
        <taxon>Suessiales</taxon>
        <taxon>Symbiodiniaceae</taxon>
        <taxon>Symbiodinium</taxon>
    </lineage>
</organism>
<gene>
    <name evidence="2" type="ORF">AK812_SmicGene17372</name>
</gene>
<dbReference type="EMBL" id="LSRX01000342">
    <property type="protein sequence ID" value="OLQ00032.1"/>
    <property type="molecule type" value="Genomic_DNA"/>
</dbReference>
<evidence type="ECO:0000313" key="2">
    <source>
        <dbReference type="EMBL" id="OLQ00032.1"/>
    </source>
</evidence>
<evidence type="ECO:0000256" key="1">
    <source>
        <dbReference type="SAM" id="SignalP"/>
    </source>
</evidence>
<keyword evidence="3" id="KW-1185">Reference proteome</keyword>
<evidence type="ECO:0000313" key="3">
    <source>
        <dbReference type="Proteomes" id="UP000186817"/>
    </source>
</evidence>
<dbReference type="AlphaFoldDB" id="A0A1Q9DXZ2"/>
<reference evidence="2 3" key="1">
    <citation type="submission" date="2016-02" db="EMBL/GenBank/DDBJ databases">
        <title>Genome analysis of coral dinoflagellate symbionts highlights evolutionary adaptations to a symbiotic lifestyle.</title>
        <authorList>
            <person name="Aranda M."/>
            <person name="Li Y."/>
            <person name="Liew Y.J."/>
            <person name="Baumgarten S."/>
            <person name="Simakov O."/>
            <person name="Wilson M."/>
            <person name="Piel J."/>
            <person name="Ashoor H."/>
            <person name="Bougouffa S."/>
            <person name="Bajic V.B."/>
            <person name="Ryu T."/>
            <person name="Ravasi T."/>
            <person name="Bayer T."/>
            <person name="Micklem G."/>
            <person name="Kim H."/>
            <person name="Bhak J."/>
            <person name="Lajeunesse T.C."/>
            <person name="Voolstra C.R."/>
        </authorList>
    </citation>
    <scope>NUCLEOTIDE SEQUENCE [LARGE SCALE GENOMIC DNA]</scope>
    <source>
        <strain evidence="2 3">CCMP2467</strain>
    </source>
</reference>
<feature type="chain" id="PRO_5012322137" evidence="1">
    <location>
        <begin position="18"/>
        <end position="380"/>
    </location>
</feature>
<proteinExistence type="predicted"/>
<keyword evidence="1" id="KW-0732">Signal</keyword>
<dbReference type="Proteomes" id="UP000186817">
    <property type="component" value="Unassembled WGS sequence"/>
</dbReference>
<protein>
    <submittedName>
        <fullName evidence="2">Uncharacterized protein</fullName>
    </submittedName>
</protein>
<name>A0A1Q9DXZ2_SYMMI</name>
<comment type="caution">
    <text evidence="2">The sequence shown here is derived from an EMBL/GenBank/DDBJ whole genome shotgun (WGS) entry which is preliminary data.</text>
</comment>
<feature type="signal peptide" evidence="1">
    <location>
        <begin position="1"/>
        <end position="17"/>
    </location>
</feature>
<sequence>MHRTLTAAAVFIAEIAAEVAYFCVQLSEGFREYVFNSSVVQDANIHDLTVTGKKAVLDILQGTAFDVFAFDIKFTSPSGAESYQDSIFPSAGPSKIRYISQRVLGFLGSVCDIDVGVLSDIDTVFSVILSSKAVVKNVRHEYDKAEPDDSTLQFPTLNFGIAGQALGEFSQACGVEEMLSSFCEGIHEYLHDFISMSPEQYVLAYNRSSFCEGIHEYLHDFISSNATGQKCSRHEYDKAEPDDSTFQFPTLNFGIAGQALGEFSQACGVEEMLSSFCEGIHEYLHDFISSQGVLASIVQFDVFAFAFDDISTSPSGALEHMVFQVCEVSLRVIVIRAFNGTPREYTNGGSRHLAQRVLHYEHVLSFLVGGVEEMLGLKIV</sequence>